<evidence type="ECO:0000313" key="3">
    <source>
        <dbReference type="Proteomes" id="UP000632222"/>
    </source>
</evidence>
<keyword evidence="3" id="KW-1185">Reference proteome</keyword>
<reference evidence="3" key="1">
    <citation type="journal article" date="2019" name="Int. J. Syst. Evol. Microbiol.">
        <title>The Global Catalogue of Microorganisms (GCM) 10K type strain sequencing project: providing services to taxonomists for standard genome sequencing and annotation.</title>
        <authorList>
            <consortium name="The Broad Institute Genomics Platform"/>
            <consortium name="The Broad Institute Genome Sequencing Center for Infectious Disease"/>
            <person name="Wu L."/>
            <person name="Ma J."/>
        </authorList>
    </citation>
    <scope>NUCLEOTIDE SEQUENCE [LARGE SCALE GENOMIC DNA]</scope>
    <source>
        <strain evidence="3">JCM 14370</strain>
    </source>
</reference>
<gene>
    <name evidence="2" type="ORF">GCM10008938_33300</name>
</gene>
<dbReference type="EMBL" id="BMOD01000014">
    <property type="protein sequence ID" value="GGJ44431.1"/>
    <property type="molecule type" value="Genomic_DNA"/>
</dbReference>
<name>A0ABQ2D5P9_9DEIO</name>
<proteinExistence type="predicted"/>
<dbReference type="PROSITE" id="PS51257">
    <property type="entry name" value="PROKAR_LIPOPROTEIN"/>
    <property type="match status" value="1"/>
</dbReference>
<dbReference type="RefSeq" id="WP_189004401.1">
    <property type="nucleotide sequence ID" value="NZ_BMOD01000014.1"/>
</dbReference>
<feature type="transmembrane region" description="Helical" evidence="1">
    <location>
        <begin position="12"/>
        <end position="39"/>
    </location>
</feature>
<feature type="transmembrane region" description="Helical" evidence="1">
    <location>
        <begin position="101"/>
        <end position="129"/>
    </location>
</feature>
<sequence>MTPDERKAVSVALGLTVLIMGCILGLMPAKCIAVFQQGYHQVQGPPTAQVSHWPTFDALMWGFMLLSFTACTLQGAIQSLLNQNRKVGPMLRTFTQTHPALLNYALRLMGTAGTTGLLFCVLYVVMYLLGMLFQALGIHVPVPTPAPLEGQLRHLFNQL</sequence>
<feature type="transmembrane region" description="Helical" evidence="1">
    <location>
        <begin position="59"/>
        <end position="81"/>
    </location>
</feature>
<comment type="caution">
    <text evidence="2">The sequence shown here is derived from an EMBL/GenBank/DDBJ whole genome shotgun (WGS) entry which is preliminary data.</text>
</comment>
<dbReference type="Proteomes" id="UP000632222">
    <property type="component" value="Unassembled WGS sequence"/>
</dbReference>
<evidence type="ECO:0000313" key="2">
    <source>
        <dbReference type="EMBL" id="GGJ44431.1"/>
    </source>
</evidence>
<keyword evidence="1" id="KW-0812">Transmembrane</keyword>
<evidence type="ECO:0000256" key="1">
    <source>
        <dbReference type="SAM" id="Phobius"/>
    </source>
</evidence>
<organism evidence="2 3">
    <name type="scientific">Deinococcus roseus</name>
    <dbReference type="NCBI Taxonomy" id="392414"/>
    <lineage>
        <taxon>Bacteria</taxon>
        <taxon>Thermotogati</taxon>
        <taxon>Deinococcota</taxon>
        <taxon>Deinococci</taxon>
        <taxon>Deinococcales</taxon>
        <taxon>Deinococcaceae</taxon>
        <taxon>Deinococcus</taxon>
    </lineage>
</organism>
<keyword evidence="1" id="KW-0472">Membrane</keyword>
<protein>
    <submittedName>
        <fullName evidence="2">Uncharacterized protein</fullName>
    </submittedName>
</protein>
<accession>A0ABQ2D5P9</accession>
<keyword evidence="1" id="KW-1133">Transmembrane helix</keyword>